<organism evidence="2 3">
    <name type="scientific">Solanum commersonii</name>
    <name type="common">Commerson's wild potato</name>
    <name type="synonym">Commerson's nightshade</name>
    <dbReference type="NCBI Taxonomy" id="4109"/>
    <lineage>
        <taxon>Eukaryota</taxon>
        <taxon>Viridiplantae</taxon>
        <taxon>Streptophyta</taxon>
        <taxon>Embryophyta</taxon>
        <taxon>Tracheophyta</taxon>
        <taxon>Spermatophyta</taxon>
        <taxon>Magnoliopsida</taxon>
        <taxon>eudicotyledons</taxon>
        <taxon>Gunneridae</taxon>
        <taxon>Pentapetalae</taxon>
        <taxon>asterids</taxon>
        <taxon>lamiids</taxon>
        <taxon>Solanales</taxon>
        <taxon>Solanaceae</taxon>
        <taxon>Solanoideae</taxon>
        <taxon>Solaneae</taxon>
        <taxon>Solanum</taxon>
    </lineage>
</organism>
<reference evidence="2 3" key="1">
    <citation type="submission" date="2020-09" db="EMBL/GenBank/DDBJ databases">
        <title>De no assembly of potato wild relative species, Solanum commersonii.</title>
        <authorList>
            <person name="Cho K."/>
        </authorList>
    </citation>
    <scope>NUCLEOTIDE SEQUENCE [LARGE SCALE GENOMIC DNA]</scope>
    <source>
        <strain evidence="2">LZ3.2</strain>
        <tissue evidence="2">Leaf</tissue>
    </source>
</reference>
<keyword evidence="1" id="KW-0472">Membrane</keyword>
<dbReference type="Proteomes" id="UP000824120">
    <property type="component" value="Chromosome 6"/>
</dbReference>
<feature type="transmembrane region" description="Helical" evidence="1">
    <location>
        <begin position="21"/>
        <end position="39"/>
    </location>
</feature>
<keyword evidence="3" id="KW-1185">Reference proteome</keyword>
<proteinExistence type="predicted"/>
<evidence type="ECO:0000256" key="1">
    <source>
        <dbReference type="SAM" id="Phobius"/>
    </source>
</evidence>
<name>A0A9J5YPF8_SOLCO</name>
<keyword evidence="1" id="KW-0812">Transmembrane</keyword>
<evidence type="ECO:0000313" key="2">
    <source>
        <dbReference type="EMBL" id="KAG5601821.1"/>
    </source>
</evidence>
<dbReference type="EMBL" id="JACXVP010000006">
    <property type="protein sequence ID" value="KAG5601821.1"/>
    <property type="molecule type" value="Genomic_DNA"/>
</dbReference>
<sequence>MSSLEFAIERSRALKPKLQVCIFKIIFSMLGYLILSLNIKKIVFSNACSNINVNTEELATLI</sequence>
<comment type="caution">
    <text evidence="2">The sequence shown here is derived from an EMBL/GenBank/DDBJ whole genome shotgun (WGS) entry which is preliminary data.</text>
</comment>
<protein>
    <submittedName>
        <fullName evidence="2">Uncharacterized protein</fullName>
    </submittedName>
</protein>
<keyword evidence="1" id="KW-1133">Transmembrane helix</keyword>
<dbReference type="AlphaFoldDB" id="A0A9J5YPF8"/>
<gene>
    <name evidence="2" type="ORF">H5410_033191</name>
</gene>
<evidence type="ECO:0000313" key="3">
    <source>
        <dbReference type="Proteomes" id="UP000824120"/>
    </source>
</evidence>
<accession>A0A9J5YPF8</accession>